<reference evidence="1 2" key="1">
    <citation type="submission" date="2021-07" db="EMBL/GenBank/DDBJ databases">
        <authorList>
            <consortium name="Genoscope - CEA"/>
            <person name="William W."/>
        </authorList>
    </citation>
    <scope>NUCLEOTIDE SEQUENCE [LARGE SCALE GENOMIC DNA]</scope>
</reference>
<sequence length="56" mass="7155">YALLLLCTCKFEKGKRYMVCRHWHNDMAELEKCWRKIRWSLHEYYLVQEEQYERNL</sequence>
<dbReference type="AlphaFoldDB" id="A0A8D9GS02"/>
<evidence type="ECO:0000313" key="1">
    <source>
        <dbReference type="EMBL" id="CAG7885722.1"/>
    </source>
</evidence>
<organism evidence="1 2">
    <name type="scientific">Brassica campestris</name>
    <name type="common">Field mustard</name>
    <dbReference type="NCBI Taxonomy" id="3711"/>
    <lineage>
        <taxon>Eukaryota</taxon>
        <taxon>Viridiplantae</taxon>
        <taxon>Streptophyta</taxon>
        <taxon>Embryophyta</taxon>
        <taxon>Tracheophyta</taxon>
        <taxon>Spermatophyta</taxon>
        <taxon>Magnoliopsida</taxon>
        <taxon>eudicotyledons</taxon>
        <taxon>Gunneridae</taxon>
        <taxon>Pentapetalae</taxon>
        <taxon>rosids</taxon>
        <taxon>malvids</taxon>
        <taxon>Brassicales</taxon>
        <taxon>Brassicaceae</taxon>
        <taxon>Brassiceae</taxon>
        <taxon>Brassica</taxon>
    </lineage>
</organism>
<dbReference type="Gramene" id="A03p70650.2_BraZ1">
    <property type="protein sequence ID" value="A03p70650.2_BraZ1.CDS.1"/>
    <property type="gene ID" value="A03g70650.2_BraZ1"/>
</dbReference>
<name>A0A8D9GS02_BRACM</name>
<evidence type="ECO:0000313" key="2">
    <source>
        <dbReference type="Proteomes" id="UP000694005"/>
    </source>
</evidence>
<protein>
    <submittedName>
        <fullName evidence="1">Uncharacterized protein</fullName>
    </submittedName>
</protein>
<accession>A0A8D9GS02</accession>
<feature type="non-terminal residue" evidence="1">
    <location>
        <position position="1"/>
    </location>
</feature>
<proteinExistence type="predicted"/>
<gene>
    <name evidence="1" type="ORF">BRAPAZ1V2_A03P70650.2</name>
</gene>
<dbReference type="Proteomes" id="UP000694005">
    <property type="component" value="Chromosome A03"/>
</dbReference>
<dbReference type="EMBL" id="LS974619">
    <property type="protein sequence ID" value="CAG7885722.1"/>
    <property type="molecule type" value="Genomic_DNA"/>
</dbReference>